<evidence type="ECO:0000313" key="1">
    <source>
        <dbReference type="EMBL" id="RDX86323.1"/>
    </source>
</evidence>
<name>A0A371G7J0_MUCPR</name>
<feature type="non-terminal residue" evidence="1">
    <location>
        <position position="1"/>
    </location>
</feature>
<keyword evidence="2" id="KW-1185">Reference proteome</keyword>
<organism evidence="1 2">
    <name type="scientific">Mucuna pruriens</name>
    <name type="common">Velvet bean</name>
    <name type="synonym">Dolichos pruriens</name>
    <dbReference type="NCBI Taxonomy" id="157652"/>
    <lineage>
        <taxon>Eukaryota</taxon>
        <taxon>Viridiplantae</taxon>
        <taxon>Streptophyta</taxon>
        <taxon>Embryophyta</taxon>
        <taxon>Tracheophyta</taxon>
        <taxon>Spermatophyta</taxon>
        <taxon>Magnoliopsida</taxon>
        <taxon>eudicotyledons</taxon>
        <taxon>Gunneridae</taxon>
        <taxon>Pentapetalae</taxon>
        <taxon>rosids</taxon>
        <taxon>fabids</taxon>
        <taxon>Fabales</taxon>
        <taxon>Fabaceae</taxon>
        <taxon>Papilionoideae</taxon>
        <taxon>50 kb inversion clade</taxon>
        <taxon>NPAAA clade</taxon>
        <taxon>indigoferoid/millettioid clade</taxon>
        <taxon>Phaseoleae</taxon>
        <taxon>Mucuna</taxon>
    </lineage>
</organism>
<protein>
    <submittedName>
        <fullName evidence="1">Uncharacterized protein</fullName>
    </submittedName>
</protein>
<dbReference type="OrthoDB" id="1712839at2759"/>
<dbReference type="Proteomes" id="UP000257109">
    <property type="component" value="Unassembled WGS sequence"/>
</dbReference>
<evidence type="ECO:0000313" key="2">
    <source>
        <dbReference type="Proteomes" id="UP000257109"/>
    </source>
</evidence>
<dbReference type="EMBL" id="QJKJ01006546">
    <property type="protein sequence ID" value="RDX86323.1"/>
    <property type="molecule type" value="Genomic_DNA"/>
</dbReference>
<sequence>MIGQNRKTQLRQRLSQRSNIDFEEIYSHVVDAIAYGRLNLHQMDTIIAYLYNSLDNDIYMKLSKEFNLHKTHSEGYQEDYSIKLNDINIIAIPEKLLKAIDCLKKEFDMKDLTNFCLGFQLII</sequence>
<comment type="caution">
    <text evidence="1">The sequence shown here is derived from an EMBL/GenBank/DDBJ whole genome shotgun (WGS) entry which is preliminary data.</text>
</comment>
<proteinExistence type="predicted"/>
<gene>
    <name evidence="1" type="ORF">CR513_32356</name>
</gene>
<reference evidence="1" key="1">
    <citation type="submission" date="2018-05" db="EMBL/GenBank/DDBJ databases">
        <title>Draft genome of Mucuna pruriens seed.</title>
        <authorList>
            <person name="Nnadi N.E."/>
            <person name="Vos R."/>
            <person name="Hasami M.H."/>
            <person name="Devisetty U.K."/>
            <person name="Aguiy J.C."/>
        </authorList>
    </citation>
    <scope>NUCLEOTIDE SEQUENCE [LARGE SCALE GENOMIC DNA]</scope>
    <source>
        <strain evidence="1">JCA_2017</strain>
    </source>
</reference>
<accession>A0A371G7J0</accession>
<dbReference type="AlphaFoldDB" id="A0A371G7J0"/>